<dbReference type="EC" id="2.7.11.1" evidence="1"/>
<evidence type="ECO:0000256" key="10">
    <source>
        <dbReference type="ARBA" id="ARBA00047899"/>
    </source>
</evidence>
<organism evidence="16 17">
    <name type="scientific">Olea europaea subsp. europaea</name>
    <dbReference type="NCBI Taxonomy" id="158383"/>
    <lineage>
        <taxon>Eukaryota</taxon>
        <taxon>Viridiplantae</taxon>
        <taxon>Streptophyta</taxon>
        <taxon>Embryophyta</taxon>
        <taxon>Tracheophyta</taxon>
        <taxon>Spermatophyta</taxon>
        <taxon>Magnoliopsida</taxon>
        <taxon>eudicotyledons</taxon>
        <taxon>Gunneridae</taxon>
        <taxon>Pentapetalae</taxon>
        <taxon>asterids</taxon>
        <taxon>lamiids</taxon>
        <taxon>Lamiales</taxon>
        <taxon>Oleaceae</taxon>
        <taxon>Oleeae</taxon>
        <taxon>Olea</taxon>
    </lineage>
</organism>
<dbReference type="PANTHER" id="PTHR27002">
    <property type="entry name" value="RECEPTOR-LIKE SERINE/THREONINE-PROTEIN KINASE SD1-8"/>
    <property type="match status" value="1"/>
</dbReference>
<dbReference type="FunFam" id="1.10.510.10:FF:000060">
    <property type="entry name" value="G-type lectin S-receptor-like serine/threonine-protein kinase"/>
    <property type="match status" value="1"/>
</dbReference>
<evidence type="ECO:0000256" key="9">
    <source>
        <dbReference type="ARBA" id="ARBA00023180"/>
    </source>
</evidence>
<evidence type="ECO:0000256" key="7">
    <source>
        <dbReference type="ARBA" id="ARBA00022840"/>
    </source>
</evidence>
<sequence>MPRVRRETTSGKRVVYPNLQDLTFNEVKAATDNFACESKLGEGGFGLVYKGKLGDGQEVAVKRLSRSSKQGAEEFKNEVALAARLQHVNLAKLLGFCIEGEEKMLIYEYMPNKSLDTYLFDPVKRWLLDWEKRVQIIEGVSQGLLYLQEYSIYTVIHRDLKASNILLDIYMKPKISDFGIARIFQRDEIEANTQKIVGTYGYVPPEYVKRGMYSKKYDVFSFGVLLLQIISGKKTSNLYDDYKSYQAYELWRNDNCENFMDSSLDNASTTCKLKRYMQVGILCVQERWEDRPSMLEVSSMLKNETEIVPTPGTPAFSTNQDEEDKQKYSSSSHAEVYSANMETNSELIPR</sequence>
<dbReference type="Gramene" id="OE9A026312T1">
    <property type="protein sequence ID" value="OE9A026312C1"/>
    <property type="gene ID" value="OE9A026312"/>
</dbReference>
<keyword evidence="5 12" id="KW-0547">Nucleotide-binding</keyword>
<feature type="domain" description="Protein kinase" evidence="15">
    <location>
        <begin position="34"/>
        <end position="316"/>
    </location>
</feature>
<dbReference type="InterPro" id="IPR008271">
    <property type="entry name" value="Ser/Thr_kinase_AS"/>
</dbReference>
<evidence type="ECO:0000313" key="16">
    <source>
        <dbReference type="EMBL" id="CAA3006938.1"/>
    </source>
</evidence>
<dbReference type="AlphaFoldDB" id="A0A8S0TLW1"/>
<gene>
    <name evidence="16" type="ORF">OLEA9_A026312</name>
</gene>
<keyword evidence="17" id="KW-1185">Reference proteome</keyword>
<dbReference type="InterPro" id="IPR000719">
    <property type="entry name" value="Prot_kinase_dom"/>
</dbReference>
<evidence type="ECO:0000259" key="15">
    <source>
        <dbReference type="PROSITE" id="PS50011"/>
    </source>
</evidence>
<dbReference type="Proteomes" id="UP000594638">
    <property type="component" value="Unassembled WGS sequence"/>
</dbReference>
<dbReference type="SUPFAM" id="SSF56112">
    <property type="entry name" value="Protein kinase-like (PK-like)"/>
    <property type="match status" value="1"/>
</dbReference>
<keyword evidence="4" id="KW-0732">Signal</keyword>
<name>A0A8S0TLW1_OLEEU</name>
<keyword evidence="3" id="KW-0808">Transferase</keyword>
<dbReference type="SMART" id="SM00220">
    <property type="entry name" value="S_TKc"/>
    <property type="match status" value="1"/>
</dbReference>
<dbReference type="GO" id="GO:0005886">
    <property type="term" value="C:plasma membrane"/>
    <property type="evidence" value="ECO:0007669"/>
    <property type="project" value="TreeGrafter"/>
</dbReference>
<evidence type="ECO:0000256" key="12">
    <source>
        <dbReference type="PROSITE-ProRule" id="PRU10141"/>
    </source>
</evidence>
<evidence type="ECO:0000256" key="1">
    <source>
        <dbReference type="ARBA" id="ARBA00012513"/>
    </source>
</evidence>
<keyword evidence="6 16" id="KW-0418">Kinase</keyword>
<feature type="region of interest" description="Disordered" evidence="14">
    <location>
        <begin position="306"/>
        <end position="350"/>
    </location>
</feature>
<dbReference type="InterPro" id="IPR017441">
    <property type="entry name" value="Protein_kinase_ATP_BS"/>
</dbReference>
<comment type="catalytic activity">
    <reaction evidence="11">
        <text>L-seryl-[protein] + ATP = O-phospho-L-seryl-[protein] + ADP + H(+)</text>
        <dbReference type="Rhea" id="RHEA:17989"/>
        <dbReference type="Rhea" id="RHEA-COMP:9863"/>
        <dbReference type="Rhea" id="RHEA-COMP:11604"/>
        <dbReference type="ChEBI" id="CHEBI:15378"/>
        <dbReference type="ChEBI" id="CHEBI:29999"/>
        <dbReference type="ChEBI" id="CHEBI:30616"/>
        <dbReference type="ChEBI" id="CHEBI:83421"/>
        <dbReference type="ChEBI" id="CHEBI:456216"/>
        <dbReference type="EC" id="2.7.11.1"/>
    </reaction>
</comment>
<keyword evidence="2 13" id="KW-0723">Serine/threonine-protein kinase</keyword>
<keyword evidence="7 12" id="KW-0067">ATP-binding</keyword>
<evidence type="ECO:0000256" key="4">
    <source>
        <dbReference type="ARBA" id="ARBA00022729"/>
    </source>
</evidence>
<dbReference type="OrthoDB" id="73875at2759"/>
<dbReference type="EMBL" id="CACTIH010007267">
    <property type="protein sequence ID" value="CAA3006938.1"/>
    <property type="molecule type" value="Genomic_DNA"/>
</dbReference>
<evidence type="ECO:0000256" key="3">
    <source>
        <dbReference type="ARBA" id="ARBA00022679"/>
    </source>
</evidence>
<dbReference type="PROSITE" id="PS50011">
    <property type="entry name" value="PROTEIN_KINASE_DOM"/>
    <property type="match status" value="1"/>
</dbReference>
<evidence type="ECO:0000256" key="5">
    <source>
        <dbReference type="ARBA" id="ARBA00022741"/>
    </source>
</evidence>
<dbReference type="Gene3D" id="1.10.510.10">
    <property type="entry name" value="Transferase(Phosphotransferase) domain 1"/>
    <property type="match status" value="1"/>
</dbReference>
<comment type="catalytic activity">
    <reaction evidence="10">
        <text>L-threonyl-[protein] + ATP = O-phospho-L-threonyl-[protein] + ADP + H(+)</text>
        <dbReference type="Rhea" id="RHEA:46608"/>
        <dbReference type="Rhea" id="RHEA-COMP:11060"/>
        <dbReference type="Rhea" id="RHEA-COMP:11605"/>
        <dbReference type="ChEBI" id="CHEBI:15378"/>
        <dbReference type="ChEBI" id="CHEBI:30013"/>
        <dbReference type="ChEBI" id="CHEBI:30616"/>
        <dbReference type="ChEBI" id="CHEBI:61977"/>
        <dbReference type="ChEBI" id="CHEBI:456216"/>
        <dbReference type="EC" id="2.7.11.1"/>
    </reaction>
</comment>
<keyword evidence="8" id="KW-1015">Disulfide bond</keyword>
<dbReference type="PROSITE" id="PS00107">
    <property type="entry name" value="PROTEIN_KINASE_ATP"/>
    <property type="match status" value="1"/>
</dbReference>
<evidence type="ECO:0000256" key="8">
    <source>
        <dbReference type="ARBA" id="ARBA00023157"/>
    </source>
</evidence>
<dbReference type="GO" id="GO:0004674">
    <property type="term" value="F:protein serine/threonine kinase activity"/>
    <property type="evidence" value="ECO:0007669"/>
    <property type="project" value="UniProtKB-KW"/>
</dbReference>
<reference evidence="16 17" key="1">
    <citation type="submission" date="2019-12" db="EMBL/GenBank/DDBJ databases">
        <authorList>
            <person name="Alioto T."/>
            <person name="Alioto T."/>
            <person name="Gomez Garrido J."/>
        </authorList>
    </citation>
    <scope>NUCLEOTIDE SEQUENCE [LARGE SCALE GENOMIC DNA]</scope>
</reference>
<evidence type="ECO:0000256" key="2">
    <source>
        <dbReference type="ARBA" id="ARBA00022527"/>
    </source>
</evidence>
<comment type="caution">
    <text evidence="16">The sequence shown here is derived from an EMBL/GenBank/DDBJ whole genome shotgun (WGS) entry which is preliminary data.</text>
</comment>
<evidence type="ECO:0000256" key="11">
    <source>
        <dbReference type="ARBA" id="ARBA00048679"/>
    </source>
</evidence>
<protein>
    <recommendedName>
        <fullName evidence="1">non-specific serine/threonine protein kinase</fullName>
        <ecNumber evidence="1">2.7.11.1</ecNumber>
    </recommendedName>
</protein>
<dbReference type="InterPro" id="IPR011009">
    <property type="entry name" value="Kinase-like_dom_sf"/>
</dbReference>
<dbReference type="Pfam" id="PF07714">
    <property type="entry name" value="PK_Tyr_Ser-Thr"/>
    <property type="match status" value="1"/>
</dbReference>
<comment type="similarity">
    <text evidence="13">Belongs to the protein kinase superfamily.</text>
</comment>
<dbReference type="FunFam" id="3.30.200.20:FF:000195">
    <property type="entry name" value="G-type lectin S-receptor-like serine/threonine-protein kinase"/>
    <property type="match status" value="1"/>
</dbReference>
<proteinExistence type="inferred from homology"/>
<evidence type="ECO:0000256" key="13">
    <source>
        <dbReference type="RuleBase" id="RU000304"/>
    </source>
</evidence>
<keyword evidence="9" id="KW-0325">Glycoprotein</keyword>
<dbReference type="PANTHER" id="PTHR27002:SF559">
    <property type="entry name" value="CYSTEINE-RICH RLK (RECEPTOR-LIKE KINASE) PROTEIN"/>
    <property type="match status" value="1"/>
</dbReference>
<dbReference type="GO" id="GO:0005524">
    <property type="term" value="F:ATP binding"/>
    <property type="evidence" value="ECO:0007669"/>
    <property type="project" value="UniProtKB-UniRule"/>
</dbReference>
<evidence type="ECO:0000256" key="14">
    <source>
        <dbReference type="SAM" id="MobiDB-lite"/>
    </source>
</evidence>
<feature type="binding site" evidence="12">
    <location>
        <position position="62"/>
    </location>
    <ligand>
        <name>ATP</name>
        <dbReference type="ChEBI" id="CHEBI:30616"/>
    </ligand>
</feature>
<dbReference type="InterPro" id="IPR001245">
    <property type="entry name" value="Ser-Thr/Tyr_kinase_cat_dom"/>
</dbReference>
<keyword evidence="16" id="KW-0675">Receptor</keyword>
<feature type="compositionally biased region" description="Polar residues" evidence="14">
    <location>
        <begin position="340"/>
        <end position="350"/>
    </location>
</feature>
<dbReference type="Gene3D" id="3.30.200.20">
    <property type="entry name" value="Phosphorylase Kinase, domain 1"/>
    <property type="match status" value="1"/>
</dbReference>
<accession>A0A8S0TLW1</accession>
<evidence type="ECO:0000256" key="6">
    <source>
        <dbReference type="ARBA" id="ARBA00022777"/>
    </source>
</evidence>
<evidence type="ECO:0000313" key="17">
    <source>
        <dbReference type="Proteomes" id="UP000594638"/>
    </source>
</evidence>
<dbReference type="PROSITE" id="PS00108">
    <property type="entry name" value="PROTEIN_KINASE_ST"/>
    <property type="match status" value="1"/>
</dbReference>